<name>A0ABP9XIZ0_9FUNG</name>
<dbReference type="SMART" id="SM00234">
    <property type="entry name" value="START"/>
    <property type="match status" value="1"/>
</dbReference>
<organism evidence="2 3">
    <name type="scientific">Helicostylum pulchrum</name>
    <dbReference type="NCBI Taxonomy" id="562976"/>
    <lineage>
        <taxon>Eukaryota</taxon>
        <taxon>Fungi</taxon>
        <taxon>Fungi incertae sedis</taxon>
        <taxon>Mucoromycota</taxon>
        <taxon>Mucoromycotina</taxon>
        <taxon>Mucoromycetes</taxon>
        <taxon>Mucorales</taxon>
        <taxon>Mucorineae</taxon>
        <taxon>Mucoraceae</taxon>
        <taxon>Helicostylum</taxon>
    </lineage>
</organism>
<comment type="caution">
    <text evidence="2">The sequence shown here is derived from an EMBL/GenBank/DDBJ whole genome shotgun (WGS) entry which is preliminary data.</text>
</comment>
<evidence type="ECO:0000313" key="3">
    <source>
        <dbReference type="Proteomes" id="UP001476247"/>
    </source>
</evidence>
<sequence>MPFFTDDAFKDFVTQFKSRDFDGWEQYVQISDFTVYRKRSDRNAHLFQYRAVGGWSNVHPATLAHVYLDLAFRKKWDKNMLSYHTTTQEVQSGYTGYQFEMKYPWPLSNRDYAYAMETKMVQDGAGNTYQVILGESLEGFPEGKKGVIRIDTYMQNICITADGENGCTVFMDYFDDPKGSIPKSVINWAAKTGIPTFIENLRSACVQYDRENPTKSQLDDIETLFI</sequence>
<dbReference type="PROSITE" id="PS50848">
    <property type="entry name" value="START"/>
    <property type="match status" value="1"/>
</dbReference>
<feature type="domain" description="START" evidence="1">
    <location>
        <begin position="22"/>
        <end position="210"/>
    </location>
</feature>
<proteinExistence type="predicted"/>
<dbReference type="PANTHER" id="PTHR19308:SF39">
    <property type="entry name" value="PHOSPHATIDYLCHOLINE TRANSFER PROTEIN"/>
    <property type="match status" value="1"/>
</dbReference>
<dbReference type="SUPFAM" id="SSF55961">
    <property type="entry name" value="Bet v1-like"/>
    <property type="match status" value="1"/>
</dbReference>
<protein>
    <recommendedName>
        <fullName evidence="1">START domain-containing protein</fullName>
    </recommendedName>
</protein>
<evidence type="ECO:0000259" key="1">
    <source>
        <dbReference type="PROSITE" id="PS50848"/>
    </source>
</evidence>
<dbReference type="InterPro" id="IPR023393">
    <property type="entry name" value="START-like_dom_sf"/>
</dbReference>
<keyword evidence="3" id="KW-1185">Reference proteome</keyword>
<reference evidence="2 3" key="1">
    <citation type="submission" date="2024-04" db="EMBL/GenBank/DDBJ databases">
        <title>genome sequences of Mucor flavus KT1a and Helicostylum pulchrum KT1b strains isolation_sourced from the surface of a dry-aged beef.</title>
        <authorList>
            <person name="Toyotome T."/>
            <person name="Hosono M."/>
            <person name="Torimaru M."/>
            <person name="Fukuda K."/>
            <person name="Mikami N."/>
        </authorList>
    </citation>
    <scope>NUCLEOTIDE SEQUENCE [LARGE SCALE GENOMIC DNA]</scope>
    <source>
        <strain evidence="2 3">KT1b</strain>
    </source>
</reference>
<dbReference type="Proteomes" id="UP001476247">
    <property type="component" value="Unassembled WGS sequence"/>
</dbReference>
<dbReference type="InterPro" id="IPR051213">
    <property type="entry name" value="START_lipid_transfer"/>
</dbReference>
<dbReference type="EMBL" id="BAABUJ010000004">
    <property type="protein sequence ID" value="GAA5794775.1"/>
    <property type="molecule type" value="Genomic_DNA"/>
</dbReference>
<dbReference type="InterPro" id="IPR002913">
    <property type="entry name" value="START_lipid-bd_dom"/>
</dbReference>
<accession>A0ABP9XIZ0</accession>
<dbReference type="Gene3D" id="3.30.530.20">
    <property type="match status" value="1"/>
</dbReference>
<dbReference type="Pfam" id="PF01852">
    <property type="entry name" value="START"/>
    <property type="match status" value="1"/>
</dbReference>
<dbReference type="PANTHER" id="PTHR19308">
    <property type="entry name" value="PHOSPHATIDYLCHOLINE TRANSFER PROTEIN"/>
    <property type="match status" value="1"/>
</dbReference>
<gene>
    <name evidence="2" type="ORF">HPULCUR_000121</name>
</gene>
<evidence type="ECO:0000313" key="2">
    <source>
        <dbReference type="EMBL" id="GAA5794775.1"/>
    </source>
</evidence>